<dbReference type="GeneID" id="54589421"/>
<evidence type="ECO:0000313" key="1">
    <source>
        <dbReference type="EMBL" id="KAF2240230.1"/>
    </source>
</evidence>
<sequence>MSTTCDMSPCETRPFRFLDLPKDIRRLVYDELAQPIQRPVLTKSIGLSFYDRDTPHSLLFVNHFVHEEVIASLSPQRERQPVVLSCDTSSIDRFGSNVISFLRLGFYIDHQARQRKADTYMRELNINFFARDLKERLAGAFAKSHGEDAPFPDAALTDFLRISVLRSRHIPEVHLRILVDDGALNNPYSSDSLALFCLEKRLKDANEWPNRDSSSRISFHLSMVSQDDDAEEAFKKKNPELVAAGDSVKWEIAEEE</sequence>
<dbReference type="OrthoDB" id="5314997at2759"/>
<evidence type="ECO:0000313" key="2">
    <source>
        <dbReference type="Proteomes" id="UP000800094"/>
    </source>
</evidence>
<reference evidence="1" key="1">
    <citation type="journal article" date="2020" name="Stud. Mycol.">
        <title>101 Dothideomycetes genomes: a test case for predicting lifestyles and emergence of pathogens.</title>
        <authorList>
            <person name="Haridas S."/>
            <person name="Albert R."/>
            <person name="Binder M."/>
            <person name="Bloem J."/>
            <person name="Labutti K."/>
            <person name="Salamov A."/>
            <person name="Andreopoulos B."/>
            <person name="Baker S."/>
            <person name="Barry K."/>
            <person name="Bills G."/>
            <person name="Bluhm B."/>
            <person name="Cannon C."/>
            <person name="Castanera R."/>
            <person name="Culley D."/>
            <person name="Daum C."/>
            <person name="Ezra D."/>
            <person name="Gonzalez J."/>
            <person name="Henrissat B."/>
            <person name="Kuo A."/>
            <person name="Liang C."/>
            <person name="Lipzen A."/>
            <person name="Lutzoni F."/>
            <person name="Magnuson J."/>
            <person name="Mondo S."/>
            <person name="Nolan M."/>
            <person name="Ohm R."/>
            <person name="Pangilinan J."/>
            <person name="Park H.-J."/>
            <person name="Ramirez L."/>
            <person name="Alfaro M."/>
            <person name="Sun H."/>
            <person name="Tritt A."/>
            <person name="Yoshinaga Y."/>
            <person name="Zwiers L.-H."/>
            <person name="Turgeon B."/>
            <person name="Goodwin S."/>
            <person name="Spatafora J."/>
            <person name="Crous P."/>
            <person name="Grigoriev I."/>
        </authorList>
    </citation>
    <scope>NUCLEOTIDE SEQUENCE</scope>
    <source>
        <strain evidence="1">CBS 122368</strain>
    </source>
</reference>
<name>A0A6A6HS03_9PLEO</name>
<organism evidence="1 2">
    <name type="scientific">Trematosphaeria pertusa</name>
    <dbReference type="NCBI Taxonomy" id="390896"/>
    <lineage>
        <taxon>Eukaryota</taxon>
        <taxon>Fungi</taxon>
        <taxon>Dikarya</taxon>
        <taxon>Ascomycota</taxon>
        <taxon>Pezizomycotina</taxon>
        <taxon>Dothideomycetes</taxon>
        <taxon>Pleosporomycetidae</taxon>
        <taxon>Pleosporales</taxon>
        <taxon>Massarineae</taxon>
        <taxon>Trematosphaeriaceae</taxon>
        <taxon>Trematosphaeria</taxon>
    </lineage>
</organism>
<gene>
    <name evidence="1" type="ORF">BU26DRAFT_611812</name>
</gene>
<proteinExistence type="predicted"/>
<dbReference type="RefSeq" id="XP_033675234.1">
    <property type="nucleotide sequence ID" value="XM_033836091.1"/>
</dbReference>
<protein>
    <submittedName>
        <fullName evidence="1">Uncharacterized protein</fullName>
    </submittedName>
</protein>
<dbReference type="AlphaFoldDB" id="A0A6A6HS03"/>
<keyword evidence="2" id="KW-1185">Reference proteome</keyword>
<accession>A0A6A6HS03</accession>
<dbReference type="EMBL" id="ML987226">
    <property type="protein sequence ID" value="KAF2240230.1"/>
    <property type="molecule type" value="Genomic_DNA"/>
</dbReference>
<dbReference type="Proteomes" id="UP000800094">
    <property type="component" value="Unassembled WGS sequence"/>
</dbReference>